<comment type="caution">
    <text evidence="2">The sequence shown here is derived from an EMBL/GenBank/DDBJ whole genome shotgun (WGS) entry which is preliminary data.</text>
</comment>
<accession>A0A5B6WRS7</accession>
<dbReference type="AlphaFoldDB" id="A0A5B6WRS7"/>
<proteinExistence type="predicted"/>
<protein>
    <submittedName>
        <fullName evidence="2">Uncharacterized protein</fullName>
    </submittedName>
</protein>
<evidence type="ECO:0000313" key="2">
    <source>
        <dbReference type="EMBL" id="KAA3484078.1"/>
    </source>
</evidence>
<feature type="compositionally biased region" description="Polar residues" evidence="1">
    <location>
        <begin position="55"/>
        <end position="65"/>
    </location>
</feature>
<organism evidence="2 3">
    <name type="scientific">Gossypium australe</name>
    <dbReference type="NCBI Taxonomy" id="47621"/>
    <lineage>
        <taxon>Eukaryota</taxon>
        <taxon>Viridiplantae</taxon>
        <taxon>Streptophyta</taxon>
        <taxon>Embryophyta</taxon>
        <taxon>Tracheophyta</taxon>
        <taxon>Spermatophyta</taxon>
        <taxon>Magnoliopsida</taxon>
        <taxon>eudicotyledons</taxon>
        <taxon>Gunneridae</taxon>
        <taxon>Pentapetalae</taxon>
        <taxon>rosids</taxon>
        <taxon>malvids</taxon>
        <taxon>Malvales</taxon>
        <taxon>Malvaceae</taxon>
        <taxon>Malvoideae</taxon>
        <taxon>Gossypium</taxon>
    </lineage>
</organism>
<feature type="compositionally biased region" description="Basic residues" evidence="1">
    <location>
        <begin position="67"/>
        <end position="76"/>
    </location>
</feature>
<dbReference type="Proteomes" id="UP000325315">
    <property type="component" value="Unassembled WGS sequence"/>
</dbReference>
<keyword evidence="3" id="KW-1185">Reference proteome</keyword>
<sequence length="76" mass="8484">MLPDHRIFRTTSNQDRKNSFSSILINNAVYQLPVPGIIPDVNTTPLPDPPKHTVRNQVPSTTDTSPGKRRVSTYPS</sequence>
<gene>
    <name evidence="2" type="ORF">EPI10_006187</name>
</gene>
<name>A0A5B6WRS7_9ROSI</name>
<dbReference type="EMBL" id="SMMG02000002">
    <property type="protein sequence ID" value="KAA3484078.1"/>
    <property type="molecule type" value="Genomic_DNA"/>
</dbReference>
<evidence type="ECO:0000313" key="3">
    <source>
        <dbReference type="Proteomes" id="UP000325315"/>
    </source>
</evidence>
<evidence type="ECO:0000256" key="1">
    <source>
        <dbReference type="SAM" id="MobiDB-lite"/>
    </source>
</evidence>
<feature type="region of interest" description="Disordered" evidence="1">
    <location>
        <begin position="41"/>
        <end position="76"/>
    </location>
</feature>
<reference evidence="3" key="1">
    <citation type="journal article" date="2019" name="Plant Biotechnol. J.">
        <title>Genome sequencing of the Australian wild diploid species Gossypium australe highlights disease resistance and delayed gland morphogenesis.</title>
        <authorList>
            <person name="Cai Y."/>
            <person name="Cai X."/>
            <person name="Wang Q."/>
            <person name="Wang P."/>
            <person name="Zhang Y."/>
            <person name="Cai C."/>
            <person name="Xu Y."/>
            <person name="Wang K."/>
            <person name="Zhou Z."/>
            <person name="Wang C."/>
            <person name="Geng S."/>
            <person name="Li B."/>
            <person name="Dong Q."/>
            <person name="Hou Y."/>
            <person name="Wang H."/>
            <person name="Ai P."/>
            <person name="Liu Z."/>
            <person name="Yi F."/>
            <person name="Sun M."/>
            <person name="An G."/>
            <person name="Cheng J."/>
            <person name="Zhang Y."/>
            <person name="Shi Q."/>
            <person name="Xie Y."/>
            <person name="Shi X."/>
            <person name="Chang Y."/>
            <person name="Huang F."/>
            <person name="Chen Y."/>
            <person name="Hong S."/>
            <person name="Mi L."/>
            <person name="Sun Q."/>
            <person name="Zhang L."/>
            <person name="Zhou B."/>
            <person name="Peng R."/>
            <person name="Zhang X."/>
            <person name="Liu F."/>
        </authorList>
    </citation>
    <scope>NUCLEOTIDE SEQUENCE [LARGE SCALE GENOMIC DNA]</scope>
    <source>
        <strain evidence="3">cv. PA1801</strain>
    </source>
</reference>